<comment type="caution">
    <text evidence="5">The sequence shown here is derived from an EMBL/GenBank/DDBJ whole genome shotgun (WGS) entry which is preliminary data.</text>
</comment>
<sequence length="406" mass="44301">MTPSVLVRRSRSDASLVELMGDGETHTLTREDLPEAVRERERVHPRWVWDSTAHWYPELVEVGVRVSRCLDLRLSRAILRLSAPRIAAESVAPPDVAGASLGGEEVAAAPRRHDAAWEGWDGGWGARGHDSAEPGLFEMDRPEHSAPEAGRDAQAQWLAQEQALREIAAYSPDRARALQLLIAAESAGALAAVELHHDGLPLREDLHRARLQELLGERGRFGARPARLEELAARIRLALNDPHLNPDSQPHLLRALRRMGLDVNSTARWELRGLDHPVLEDLLEYKKLARLASANGWAWLDSWVSGGRFRADYVPAGVVTGRWSSRGGGALSLPKVIRSAVVADPGWTFVVADAAQLEPRVLAAISGDEAMLAAGARGDLYQALVADGVVEDREHAKVAMLGALYG</sequence>
<dbReference type="NCBIfam" id="NF011538">
    <property type="entry name" value="PRK14975.1-1"/>
    <property type="match status" value="1"/>
</dbReference>
<feature type="domain" description="DNA-directed DNA polymerase family A palm" evidence="4">
    <location>
        <begin position="243"/>
        <end position="406"/>
    </location>
</feature>
<protein>
    <recommendedName>
        <fullName evidence="1">DNA-directed DNA polymerase</fullName>
        <ecNumber evidence="1">2.7.7.7</ecNumber>
    </recommendedName>
</protein>
<dbReference type="EC" id="2.7.7.7" evidence="1"/>
<gene>
    <name evidence="5" type="ORF">ATL40_2042</name>
</gene>
<comment type="catalytic activity">
    <reaction evidence="3">
        <text>DNA(n) + a 2'-deoxyribonucleoside 5'-triphosphate = DNA(n+1) + diphosphate</text>
        <dbReference type="Rhea" id="RHEA:22508"/>
        <dbReference type="Rhea" id="RHEA-COMP:17339"/>
        <dbReference type="Rhea" id="RHEA-COMP:17340"/>
        <dbReference type="ChEBI" id="CHEBI:33019"/>
        <dbReference type="ChEBI" id="CHEBI:61560"/>
        <dbReference type="ChEBI" id="CHEBI:173112"/>
        <dbReference type="EC" id="2.7.7.7"/>
    </reaction>
</comment>
<dbReference type="GO" id="GO:0003677">
    <property type="term" value="F:DNA binding"/>
    <property type="evidence" value="ECO:0007669"/>
    <property type="project" value="InterPro"/>
</dbReference>
<dbReference type="AlphaFoldDB" id="A0A2A9D1B1"/>
<dbReference type="Gene3D" id="3.30.70.370">
    <property type="match status" value="1"/>
</dbReference>
<dbReference type="SUPFAM" id="SSF56672">
    <property type="entry name" value="DNA/RNA polymerases"/>
    <property type="match status" value="1"/>
</dbReference>
<dbReference type="InterPro" id="IPR001098">
    <property type="entry name" value="DNA-dir_DNA_pol_A_palm_dom"/>
</dbReference>
<dbReference type="Gene3D" id="1.10.150.20">
    <property type="entry name" value="5' to 3' exonuclease, C-terminal subdomain"/>
    <property type="match status" value="1"/>
</dbReference>
<accession>A0A2A9D1B1</accession>
<dbReference type="InterPro" id="IPR043502">
    <property type="entry name" value="DNA/RNA_pol_sf"/>
</dbReference>
<proteinExistence type="predicted"/>
<keyword evidence="2" id="KW-0235">DNA replication</keyword>
<name>A0A2A9D1B1_9MICO</name>
<dbReference type="GO" id="GO:0006261">
    <property type="term" value="P:DNA-templated DNA replication"/>
    <property type="evidence" value="ECO:0007669"/>
    <property type="project" value="InterPro"/>
</dbReference>
<evidence type="ECO:0000256" key="3">
    <source>
        <dbReference type="ARBA" id="ARBA00049244"/>
    </source>
</evidence>
<keyword evidence="6" id="KW-1185">Reference proteome</keyword>
<dbReference type="Pfam" id="PF00476">
    <property type="entry name" value="DNA_pol_A"/>
    <property type="match status" value="1"/>
</dbReference>
<dbReference type="EMBL" id="PDJD01000001">
    <property type="protein sequence ID" value="PFG20444.1"/>
    <property type="molecule type" value="Genomic_DNA"/>
</dbReference>
<dbReference type="GO" id="GO:0006302">
    <property type="term" value="P:double-strand break repair"/>
    <property type="evidence" value="ECO:0007669"/>
    <property type="project" value="TreeGrafter"/>
</dbReference>
<evidence type="ECO:0000259" key="4">
    <source>
        <dbReference type="Pfam" id="PF00476"/>
    </source>
</evidence>
<evidence type="ECO:0000256" key="1">
    <source>
        <dbReference type="ARBA" id="ARBA00012417"/>
    </source>
</evidence>
<evidence type="ECO:0000313" key="5">
    <source>
        <dbReference type="EMBL" id="PFG20444.1"/>
    </source>
</evidence>
<dbReference type="Proteomes" id="UP000224915">
    <property type="component" value="Unassembled WGS sequence"/>
</dbReference>
<reference evidence="5 6" key="1">
    <citation type="submission" date="2017-10" db="EMBL/GenBank/DDBJ databases">
        <title>Sequencing the genomes of 1000 actinobacteria strains.</title>
        <authorList>
            <person name="Klenk H.-P."/>
        </authorList>
    </citation>
    <scope>NUCLEOTIDE SEQUENCE [LARGE SCALE GENOMIC DNA]</scope>
    <source>
        <strain evidence="5 6">DSM 21801</strain>
    </source>
</reference>
<dbReference type="InterPro" id="IPR002298">
    <property type="entry name" value="DNA_polymerase_A"/>
</dbReference>
<evidence type="ECO:0000256" key="2">
    <source>
        <dbReference type="ARBA" id="ARBA00022705"/>
    </source>
</evidence>
<organism evidence="5 6">
    <name type="scientific">Serinibacter salmoneus</name>
    <dbReference type="NCBI Taxonomy" id="556530"/>
    <lineage>
        <taxon>Bacteria</taxon>
        <taxon>Bacillati</taxon>
        <taxon>Actinomycetota</taxon>
        <taxon>Actinomycetes</taxon>
        <taxon>Micrococcales</taxon>
        <taxon>Beutenbergiaceae</taxon>
        <taxon>Serinibacter</taxon>
    </lineage>
</organism>
<dbReference type="GO" id="GO:0003887">
    <property type="term" value="F:DNA-directed DNA polymerase activity"/>
    <property type="evidence" value="ECO:0007669"/>
    <property type="project" value="UniProtKB-EC"/>
</dbReference>
<dbReference type="PANTHER" id="PTHR10133:SF27">
    <property type="entry name" value="DNA POLYMERASE NU"/>
    <property type="match status" value="1"/>
</dbReference>
<dbReference type="PANTHER" id="PTHR10133">
    <property type="entry name" value="DNA POLYMERASE I"/>
    <property type="match status" value="1"/>
</dbReference>
<evidence type="ECO:0000313" key="6">
    <source>
        <dbReference type="Proteomes" id="UP000224915"/>
    </source>
</evidence>